<keyword evidence="1" id="KW-0812">Transmembrane</keyword>
<organism evidence="2">
    <name type="scientific">Eiseniibacteriota bacterium</name>
    <dbReference type="NCBI Taxonomy" id="2212470"/>
    <lineage>
        <taxon>Bacteria</taxon>
        <taxon>Candidatus Eiseniibacteriota</taxon>
    </lineage>
</organism>
<keyword evidence="1" id="KW-1133">Transmembrane helix</keyword>
<evidence type="ECO:0000256" key="1">
    <source>
        <dbReference type="SAM" id="Phobius"/>
    </source>
</evidence>
<gene>
    <name evidence="2" type="ORF">ENO08_03155</name>
</gene>
<sequence>MMLIYIGPPGCGPLISLYMRGGLMGNAVREIIRDVFRLLTLWLVASLSMAAAALMIPGISFTATADMPRWAIVVISVFMLTVANFLIRPIVVLVARPLGWIALLAIGFPLDAAALDAGYDAIADDLSIGPVSGTARRANPAVRLLEGALGPVRVPSAGA</sequence>
<keyword evidence="1" id="KW-0472">Membrane</keyword>
<feature type="non-terminal residue" evidence="2">
    <location>
        <position position="159"/>
    </location>
</feature>
<name>A0A7V2AUE2_UNCEI</name>
<proteinExistence type="predicted"/>
<dbReference type="EMBL" id="DSEC01000224">
    <property type="protein sequence ID" value="HER43437.1"/>
    <property type="molecule type" value="Genomic_DNA"/>
</dbReference>
<protein>
    <submittedName>
        <fullName evidence="2">Uncharacterized protein</fullName>
    </submittedName>
</protein>
<accession>A0A7V2AUE2</accession>
<comment type="caution">
    <text evidence="2">The sequence shown here is derived from an EMBL/GenBank/DDBJ whole genome shotgun (WGS) entry which is preliminary data.</text>
</comment>
<reference evidence="2" key="1">
    <citation type="journal article" date="2020" name="mSystems">
        <title>Genome- and Community-Level Interaction Insights into Carbon Utilization and Element Cycling Functions of Hydrothermarchaeota in Hydrothermal Sediment.</title>
        <authorList>
            <person name="Zhou Z."/>
            <person name="Liu Y."/>
            <person name="Xu W."/>
            <person name="Pan J."/>
            <person name="Luo Z.H."/>
            <person name="Li M."/>
        </authorList>
    </citation>
    <scope>NUCLEOTIDE SEQUENCE [LARGE SCALE GENOMIC DNA]</scope>
    <source>
        <strain evidence="2">SpSt-1233</strain>
    </source>
</reference>
<feature type="transmembrane region" description="Helical" evidence="1">
    <location>
        <begin position="39"/>
        <end position="61"/>
    </location>
</feature>
<dbReference type="Proteomes" id="UP000886069">
    <property type="component" value="Unassembled WGS sequence"/>
</dbReference>
<feature type="transmembrane region" description="Helical" evidence="1">
    <location>
        <begin position="67"/>
        <end position="87"/>
    </location>
</feature>
<evidence type="ECO:0000313" key="2">
    <source>
        <dbReference type="EMBL" id="HER43437.1"/>
    </source>
</evidence>
<dbReference type="AlphaFoldDB" id="A0A7V2AUE2"/>